<reference evidence="1" key="1">
    <citation type="submission" date="2019-08" db="EMBL/GenBank/DDBJ databases">
        <authorList>
            <person name="Kucharzyk K."/>
            <person name="Murdoch R.W."/>
            <person name="Higgins S."/>
            <person name="Loffler F."/>
        </authorList>
    </citation>
    <scope>NUCLEOTIDE SEQUENCE</scope>
</reference>
<sequence length="120" mass="14375">MNFAQKAISKLYLKRQSPVNKFTVCDKIRPILVLHRISIKESLFIFPDYEYVYEAMKGKKELVSTRDCIRFEDIVHLDETEVYVEIVTRTGFVHLLSKEKPERTYFNMFSVTHNKPRLWK</sequence>
<name>A0A644X6L2_9ZZZZ</name>
<organism evidence="1">
    <name type="scientific">bioreactor metagenome</name>
    <dbReference type="NCBI Taxonomy" id="1076179"/>
    <lineage>
        <taxon>unclassified sequences</taxon>
        <taxon>metagenomes</taxon>
        <taxon>ecological metagenomes</taxon>
    </lineage>
</organism>
<proteinExistence type="predicted"/>
<dbReference type="AlphaFoldDB" id="A0A644X6L2"/>
<accession>A0A644X6L2</accession>
<gene>
    <name evidence="1" type="ORF">SDC9_57923</name>
</gene>
<dbReference type="EMBL" id="VSSQ01001848">
    <property type="protein sequence ID" value="MPM11577.1"/>
    <property type="molecule type" value="Genomic_DNA"/>
</dbReference>
<comment type="caution">
    <text evidence="1">The sequence shown here is derived from an EMBL/GenBank/DDBJ whole genome shotgun (WGS) entry which is preliminary data.</text>
</comment>
<protein>
    <submittedName>
        <fullName evidence="1">Uncharacterized protein</fullName>
    </submittedName>
</protein>
<evidence type="ECO:0000313" key="1">
    <source>
        <dbReference type="EMBL" id="MPM11577.1"/>
    </source>
</evidence>